<dbReference type="InterPro" id="IPR013087">
    <property type="entry name" value="Znf_C2H2_type"/>
</dbReference>
<evidence type="ECO:0000313" key="3">
    <source>
        <dbReference type="Proteomes" id="UP000276215"/>
    </source>
</evidence>
<protein>
    <recommendedName>
        <fullName evidence="1">C2H2-type domain-containing protein</fullName>
    </recommendedName>
</protein>
<feature type="domain" description="C2H2-type" evidence="1">
    <location>
        <begin position="8"/>
        <end position="29"/>
    </location>
</feature>
<evidence type="ECO:0000259" key="1">
    <source>
        <dbReference type="PROSITE" id="PS00028"/>
    </source>
</evidence>
<keyword evidence="3" id="KW-1185">Reference proteome</keyword>
<proteinExistence type="predicted"/>
<sequence length="249" mass="27948">MVPTTTKCPYCRRRYQRAGTYQKHIKTMHRDVILSRRMATSSRLASSSAQASFTQPEDDAVNGRIFAMGDEFADVWGNSDYESDPAILASNSGGQHATADYVQHDSDAEDAEDIFHPPDKSTPSSRQTIPAAGRALDDVAGYAELNQAMLQEPWSPFSSEQDFDLASWFVQSKVARSRINNYFGKGLGGTEPRSFQSAYTLKKHLEVLDPFREYLSWAEATLESGGRSTTFYYRNIESCVCYLIRQVAY</sequence>
<name>A0A3N4KAS5_9PEZI</name>
<accession>A0A3N4KAS5</accession>
<reference evidence="2 3" key="1">
    <citation type="journal article" date="2018" name="Nat. Ecol. Evol.">
        <title>Pezizomycetes genomes reveal the molecular basis of ectomycorrhizal truffle lifestyle.</title>
        <authorList>
            <person name="Murat C."/>
            <person name="Payen T."/>
            <person name="Noel B."/>
            <person name="Kuo A."/>
            <person name="Morin E."/>
            <person name="Chen J."/>
            <person name="Kohler A."/>
            <person name="Krizsan K."/>
            <person name="Balestrini R."/>
            <person name="Da Silva C."/>
            <person name="Montanini B."/>
            <person name="Hainaut M."/>
            <person name="Levati E."/>
            <person name="Barry K.W."/>
            <person name="Belfiori B."/>
            <person name="Cichocki N."/>
            <person name="Clum A."/>
            <person name="Dockter R.B."/>
            <person name="Fauchery L."/>
            <person name="Guy J."/>
            <person name="Iotti M."/>
            <person name="Le Tacon F."/>
            <person name="Lindquist E.A."/>
            <person name="Lipzen A."/>
            <person name="Malagnac F."/>
            <person name="Mello A."/>
            <person name="Molinier V."/>
            <person name="Miyauchi S."/>
            <person name="Poulain J."/>
            <person name="Riccioni C."/>
            <person name="Rubini A."/>
            <person name="Sitrit Y."/>
            <person name="Splivallo R."/>
            <person name="Traeger S."/>
            <person name="Wang M."/>
            <person name="Zifcakova L."/>
            <person name="Wipf D."/>
            <person name="Zambonelli A."/>
            <person name="Paolocci F."/>
            <person name="Nowrousian M."/>
            <person name="Ottonello S."/>
            <person name="Baldrian P."/>
            <person name="Spatafora J.W."/>
            <person name="Henrissat B."/>
            <person name="Nagy L.G."/>
            <person name="Aury J.M."/>
            <person name="Wincker P."/>
            <person name="Grigoriev I.V."/>
            <person name="Bonfante P."/>
            <person name="Martin F.M."/>
        </authorList>
    </citation>
    <scope>NUCLEOTIDE SEQUENCE [LARGE SCALE GENOMIC DNA]</scope>
    <source>
        <strain evidence="2 3">120613-1</strain>
    </source>
</reference>
<gene>
    <name evidence="2" type="ORF">L873DRAFT_1867174</name>
</gene>
<dbReference type="AlphaFoldDB" id="A0A3N4KAS5"/>
<dbReference type="Proteomes" id="UP000276215">
    <property type="component" value="Unassembled WGS sequence"/>
</dbReference>
<evidence type="ECO:0000313" key="2">
    <source>
        <dbReference type="EMBL" id="RPB03035.1"/>
    </source>
</evidence>
<organism evidence="2 3">
    <name type="scientific">Choiromyces venosus 120613-1</name>
    <dbReference type="NCBI Taxonomy" id="1336337"/>
    <lineage>
        <taxon>Eukaryota</taxon>
        <taxon>Fungi</taxon>
        <taxon>Dikarya</taxon>
        <taxon>Ascomycota</taxon>
        <taxon>Pezizomycotina</taxon>
        <taxon>Pezizomycetes</taxon>
        <taxon>Pezizales</taxon>
        <taxon>Tuberaceae</taxon>
        <taxon>Choiromyces</taxon>
    </lineage>
</organism>
<dbReference type="PROSITE" id="PS00028">
    <property type="entry name" value="ZINC_FINGER_C2H2_1"/>
    <property type="match status" value="1"/>
</dbReference>
<dbReference type="EMBL" id="ML120364">
    <property type="protein sequence ID" value="RPB03035.1"/>
    <property type="molecule type" value="Genomic_DNA"/>
</dbReference>
<dbReference type="OrthoDB" id="5408032at2759"/>